<dbReference type="SUPFAM" id="SSF69075">
    <property type="entry name" value="Glutamyl tRNA-reductase dimerization domain"/>
    <property type="match status" value="1"/>
</dbReference>
<dbReference type="Pfam" id="PF01488">
    <property type="entry name" value="Shikimate_DH"/>
    <property type="match status" value="1"/>
</dbReference>
<comment type="caution">
    <text evidence="18">The sequence shown here is derived from an EMBL/GenBank/DDBJ whole genome shotgun (WGS) entry which is preliminary data.</text>
</comment>
<evidence type="ECO:0000256" key="14">
    <source>
        <dbReference type="RuleBase" id="RU000584"/>
    </source>
</evidence>
<dbReference type="PROSITE" id="PS00747">
    <property type="entry name" value="GLUTR"/>
    <property type="match status" value="1"/>
</dbReference>
<dbReference type="PIRSF" id="PIRSF000445">
    <property type="entry name" value="4pyrrol_synth_GluRdtase"/>
    <property type="match status" value="1"/>
</dbReference>
<dbReference type="OrthoDB" id="110209at2"/>
<dbReference type="FunFam" id="3.30.460.30:FF:000001">
    <property type="entry name" value="Glutamyl-tRNA reductase"/>
    <property type="match status" value="1"/>
</dbReference>
<evidence type="ECO:0000256" key="5">
    <source>
        <dbReference type="ARBA" id="ARBA00023002"/>
    </source>
</evidence>
<evidence type="ECO:0000256" key="2">
    <source>
        <dbReference type="ARBA" id="ARBA00005916"/>
    </source>
</evidence>
<comment type="pathway">
    <text evidence="1 9 14">Porphyrin-containing compound metabolism; protoporphyrin-IX biosynthesis; 5-aminolevulinate from L-glutamyl-tRNA(Glu): step 1/2.</text>
</comment>
<comment type="domain">
    <text evidence="9">Possesses an unusual extended V-shaped dimeric structure with each monomer consisting of three distinct domains arranged along a curved 'spinal' alpha-helix. The N-terminal catalytic domain specifically recognizes the glutamate moiety of the substrate. The second domain is the NADPH-binding domain, and the third C-terminal domain is responsible for dimerization.</text>
</comment>
<evidence type="ECO:0000256" key="1">
    <source>
        <dbReference type="ARBA" id="ARBA00005059"/>
    </source>
</evidence>
<dbReference type="InterPro" id="IPR015896">
    <property type="entry name" value="4pyrrol_synth_GluRdtase_dimer"/>
</dbReference>
<evidence type="ECO:0000313" key="19">
    <source>
        <dbReference type="Proteomes" id="UP000297900"/>
    </source>
</evidence>
<dbReference type="InterPro" id="IPR018214">
    <property type="entry name" value="GluRdtase_CS"/>
</dbReference>
<dbReference type="NCBIfam" id="TIGR01035">
    <property type="entry name" value="hemA"/>
    <property type="match status" value="1"/>
</dbReference>
<evidence type="ECO:0000256" key="12">
    <source>
        <dbReference type="PIRSR" id="PIRSR000445-3"/>
    </source>
</evidence>
<dbReference type="EC" id="1.2.1.70" evidence="3 9"/>
<feature type="binding site" evidence="9 11">
    <location>
        <begin position="49"/>
        <end position="52"/>
    </location>
    <ligand>
        <name>substrate</name>
    </ligand>
</feature>
<keyword evidence="5 9" id="KW-0560">Oxidoreductase</keyword>
<gene>
    <name evidence="9" type="primary">hemA</name>
    <name evidence="18" type="ORF">E2980_02560</name>
</gene>
<dbReference type="PANTHER" id="PTHR43013:SF1">
    <property type="entry name" value="GLUTAMYL-TRNA REDUCTASE"/>
    <property type="match status" value="1"/>
</dbReference>
<dbReference type="EMBL" id="SOMN01000002">
    <property type="protein sequence ID" value="TFE30683.1"/>
    <property type="molecule type" value="Genomic_DNA"/>
</dbReference>
<feature type="binding site" evidence="9 12">
    <location>
        <begin position="189"/>
        <end position="194"/>
    </location>
    <ligand>
        <name>NADP(+)</name>
        <dbReference type="ChEBI" id="CHEBI:58349"/>
    </ligand>
</feature>
<sequence length="470" mass="52720">MHLISVGLNYRTAPVEMRERFALSEQEMPLALQALKQTTGILEGVVVATCNRTEIYAVVDRLHLCGHYIRAFMEQWFKIPRKEFNTHLYMYEDDRAVEHLFRVASGLDSMIIGETQILGQVRDAFLLAQEQQATGTLFNRLFKQAITLAKRAHSETSVGENAVSVSYAAVELGKRIFGRFDDKKIMIVGAGKMSELTAQHLHANGAKEVFVANRTIEKAEELAVKFQGTAMNMDEAIKRLKDTDIVISSTGAERFVITREHLEAAMAARKKKPLFLIDIAVPRDIEPACGDIPNVFLYDIDDLEGIVETNMAKRRKEATIIEEMIVDEQEAYRQWFATLGVSPLIRALQEKAAAIQENTLDSLLRKLPELDDRQVKVIRKLTKSIVNQVIHDPILRIKELAAEKRSDEAMKLFVQLFALEDEVAVLKAEEIASEKSRKETAPAAKGLEATATGSMLDVEKLLSQLAGALR</sequence>
<dbReference type="SUPFAM" id="SSF51735">
    <property type="entry name" value="NAD(P)-binding Rossmann-fold domains"/>
    <property type="match status" value="1"/>
</dbReference>
<organism evidence="18 19">
    <name type="scientific">Cohnella luojiensis</name>
    <dbReference type="NCBI Taxonomy" id="652876"/>
    <lineage>
        <taxon>Bacteria</taxon>
        <taxon>Bacillati</taxon>
        <taxon>Bacillota</taxon>
        <taxon>Bacilli</taxon>
        <taxon>Bacillales</taxon>
        <taxon>Paenibacillaceae</taxon>
        <taxon>Cohnella</taxon>
    </lineage>
</organism>
<protein>
    <recommendedName>
        <fullName evidence="8 9">Glutamyl-tRNA reductase</fullName>
        <shortName evidence="9">GluTR</shortName>
        <ecNumber evidence="3 9">1.2.1.70</ecNumber>
    </recommendedName>
</protein>
<comment type="similarity">
    <text evidence="2 9 14">Belongs to the glutamyl-tRNA reductase family.</text>
</comment>
<feature type="domain" description="Quinate/shikimate 5-dehydrogenase/glutamyl-tRNA reductase" evidence="16">
    <location>
        <begin position="171"/>
        <end position="306"/>
    </location>
</feature>
<evidence type="ECO:0000313" key="18">
    <source>
        <dbReference type="EMBL" id="TFE30683.1"/>
    </source>
</evidence>
<feature type="domain" description="Tetrapyrrole biosynthesis glutamyl-tRNA reductase dimerisation" evidence="15">
    <location>
        <begin position="321"/>
        <end position="419"/>
    </location>
</feature>
<feature type="binding site" evidence="9 11">
    <location>
        <position position="120"/>
    </location>
    <ligand>
        <name>substrate</name>
    </ligand>
</feature>
<dbReference type="InterPro" id="IPR036453">
    <property type="entry name" value="GluRdtase_dimer_dom_sf"/>
</dbReference>
<dbReference type="InterPro" id="IPR036291">
    <property type="entry name" value="NAD(P)-bd_dom_sf"/>
</dbReference>
<keyword evidence="6 9" id="KW-0627">Porphyrin biosynthesis</keyword>
<feature type="domain" description="Glutamyl-tRNA reductase N-terminal" evidence="17">
    <location>
        <begin position="6"/>
        <end position="156"/>
    </location>
</feature>
<feature type="binding site" evidence="9 11">
    <location>
        <begin position="114"/>
        <end position="116"/>
    </location>
    <ligand>
        <name>substrate</name>
    </ligand>
</feature>
<evidence type="ECO:0000256" key="13">
    <source>
        <dbReference type="PIRSR" id="PIRSR000445-4"/>
    </source>
</evidence>
<dbReference type="Gene3D" id="3.30.460.30">
    <property type="entry name" value="Glutamyl-tRNA reductase, N-terminal domain"/>
    <property type="match status" value="1"/>
</dbReference>
<dbReference type="AlphaFoldDB" id="A0A4Y8MAU3"/>
<evidence type="ECO:0000259" key="15">
    <source>
        <dbReference type="Pfam" id="PF00745"/>
    </source>
</evidence>
<name>A0A4Y8MAU3_9BACL</name>
<feature type="active site" description="Nucleophile" evidence="9 10">
    <location>
        <position position="50"/>
    </location>
</feature>
<proteinExistence type="inferred from homology"/>
<dbReference type="InterPro" id="IPR015895">
    <property type="entry name" value="4pyrrol_synth_GluRdtase_N"/>
</dbReference>
<dbReference type="InterPro" id="IPR000343">
    <property type="entry name" value="4pyrrol_synth_GluRdtase"/>
</dbReference>
<dbReference type="Pfam" id="PF00745">
    <property type="entry name" value="GlutR_dimer"/>
    <property type="match status" value="1"/>
</dbReference>
<dbReference type="Proteomes" id="UP000297900">
    <property type="component" value="Unassembled WGS sequence"/>
</dbReference>
<keyword evidence="19" id="KW-1185">Reference proteome</keyword>
<dbReference type="CDD" id="cd05213">
    <property type="entry name" value="NAD_bind_Glutamyl_tRNA_reduct"/>
    <property type="match status" value="1"/>
</dbReference>
<evidence type="ECO:0000256" key="4">
    <source>
        <dbReference type="ARBA" id="ARBA00022857"/>
    </source>
</evidence>
<evidence type="ECO:0000259" key="16">
    <source>
        <dbReference type="Pfam" id="PF01488"/>
    </source>
</evidence>
<dbReference type="HAMAP" id="MF_00087">
    <property type="entry name" value="Glu_tRNA_reductase"/>
    <property type="match status" value="1"/>
</dbReference>
<dbReference type="InterPro" id="IPR006151">
    <property type="entry name" value="Shikm_DH/Glu-tRNA_Rdtase"/>
</dbReference>
<dbReference type="Pfam" id="PF05201">
    <property type="entry name" value="GlutR_N"/>
    <property type="match status" value="1"/>
</dbReference>
<evidence type="ECO:0000256" key="3">
    <source>
        <dbReference type="ARBA" id="ARBA00012970"/>
    </source>
</evidence>
<dbReference type="InterPro" id="IPR036343">
    <property type="entry name" value="GluRdtase_N_sf"/>
</dbReference>
<evidence type="ECO:0000256" key="11">
    <source>
        <dbReference type="PIRSR" id="PIRSR000445-2"/>
    </source>
</evidence>
<feature type="site" description="Important for activity" evidence="9 13">
    <location>
        <position position="99"/>
    </location>
</feature>
<dbReference type="SUPFAM" id="SSF69742">
    <property type="entry name" value="Glutamyl tRNA-reductase catalytic, N-terminal domain"/>
    <property type="match status" value="1"/>
</dbReference>
<dbReference type="PANTHER" id="PTHR43013">
    <property type="entry name" value="GLUTAMYL-TRNA REDUCTASE"/>
    <property type="match status" value="1"/>
</dbReference>
<dbReference type="GO" id="GO:0050661">
    <property type="term" value="F:NADP binding"/>
    <property type="evidence" value="ECO:0007669"/>
    <property type="project" value="InterPro"/>
</dbReference>
<dbReference type="Gene3D" id="3.40.50.720">
    <property type="entry name" value="NAD(P)-binding Rossmann-like Domain"/>
    <property type="match status" value="1"/>
</dbReference>
<dbReference type="UniPathway" id="UPA00251">
    <property type="reaction ID" value="UER00316"/>
</dbReference>
<dbReference type="RefSeq" id="WP_135150565.1">
    <property type="nucleotide sequence ID" value="NZ_SOMN01000002.1"/>
</dbReference>
<dbReference type="GO" id="GO:0008883">
    <property type="term" value="F:glutamyl-tRNA reductase activity"/>
    <property type="evidence" value="ECO:0007669"/>
    <property type="project" value="UniProtKB-UniRule"/>
</dbReference>
<reference evidence="18 19" key="1">
    <citation type="submission" date="2019-03" db="EMBL/GenBank/DDBJ databases">
        <title>Cohnella endophytica sp. nov., a novel endophytic bacterium isolated from bark of Sonneratia apetala.</title>
        <authorList>
            <person name="Tuo L."/>
        </authorList>
    </citation>
    <scope>NUCLEOTIDE SEQUENCE [LARGE SCALE GENOMIC DNA]</scope>
    <source>
        <strain evidence="18 19">CCTCC AB 208254</strain>
    </source>
</reference>
<comment type="miscellaneous">
    <text evidence="9">During catalysis, the active site Cys acts as a nucleophile attacking the alpha-carbonyl group of tRNA-bound glutamate with the formation of a thioester intermediate between enzyme and glutamate, and the concomitant release of tRNA(Glu). The thioester intermediate is finally reduced by direct hydride transfer from NADPH, to form the product GSA.</text>
</comment>
<dbReference type="NCBIfam" id="NF000744">
    <property type="entry name" value="PRK00045.1-3"/>
    <property type="match status" value="1"/>
</dbReference>
<dbReference type="FunFam" id="3.40.50.720:FF:000031">
    <property type="entry name" value="Glutamyl-tRNA reductase"/>
    <property type="match status" value="1"/>
</dbReference>
<comment type="catalytic activity">
    <reaction evidence="7 9 14">
        <text>(S)-4-amino-5-oxopentanoate + tRNA(Glu) + NADP(+) = L-glutamyl-tRNA(Glu) + NADPH + H(+)</text>
        <dbReference type="Rhea" id="RHEA:12344"/>
        <dbReference type="Rhea" id="RHEA-COMP:9663"/>
        <dbReference type="Rhea" id="RHEA-COMP:9680"/>
        <dbReference type="ChEBI" id="CHEBI:15378"/>
        <dbReference type="ChEBI" id="CHEBI:57501"/>
        <dbReference type="ChEBI" id="CHEBI:57783"/>
        <dbReference type="ChEBI" id="CHEBI:58349"/>
        <dbReference type="ChEBI" id="CHEBI:78442"/>
        <dbReference type="ChEBI" id="CHEBI:78520"/>
        <dbReference type="EC" id="1.2.1.70"/>
    </reaction>
</comment>
<accession>A0A4Y8MAU3</accession>
<comment type="subunit">
    <text evidence="9">Homodimer.</text>
</comment>
<evidence type="ECO:0000256" key="6">
    <source>
        <dbReference type="ARBA" id="ARBA00023244"/>
    </source>
</evidence>
<dbReference type="GO" id="GO:0019353">
    <property type="term" value="P:protoporphyrinogen IX biosynthetic process from glutamate"/>
    <property type="evidence" value="ECO:0007669"/>
    <property type="project" value="TreeGrafter"/>
</dbReference>
<comment type="function">
    <text evidence="9">Catalyzes the NADPH-dependent reduction of glutamyl-tRNA(Glu) to glutamate 1-semialdehyde (GSA).</text>
</comment>
<feature type="binding site" evidence="9 11">
    <location>
        <position position="109"/>
    </location>
    <ligand>
        <name>substrate</name>
    </ligand>
</feature>
<evidence type="ECO:0000259" key="17">
    <source>
        <dbReference type="Pfam" id="PF05201"/>
    </source>
</evidence>
<keyword evidence="4 9" id="KW-0521">NADP</keyword>
<evidence type="ECO:0000256" key="8">
    <source>
        <dbReference type="ARBA" id="ARBA00068659"/>
    </source>
</evidence>
<evidence type="ECO:0000256" key="10">
    <source>
        <dbReference type="PIRSR" id="PIRSR000445-1"/>
    </source>
</evidence>
<evidence type="ECO:0000256" key="7">
    <source>
        <dbReference type="ARBA" id="ARBA00047464"/>
    </source>
</evidence>
<evidence type="ECO:0000256" key="9">
    <source>
        <dbReference type="HAMAP-Rule" id="MF_00087"/>
    </source>
</evidence>